<comment type="caution">
    <text evidence="4">The sequence shown here is derived from an EMBL/GenBank/DDBJ whole genome shotgun (WGS) entry which is preliminary data.</text>
</comment>
<gene>
    <name evidence="4" type="ORF">CYMTET_56316</name>
</gene>
<evidence type="ECO:0000256" key="2">
    <source>
        <dbReference type="SAM" id="Phobius"/>
    </source>
</evidence>
<dbReference type="InterPro" id="IPR029044">
    <property type="entry name" value="Nucleotide-diphossugar_trans"/>
</dbReference>
<keyword evidence="2" id="KW-0472">Membrane</keyword>
<dbReference type="PANTHER" id="PTHR22916:SF3">
    <property type="entry name" value="UDP-GLCNAC:BETAGAL BETA-1,3-N-ACETYLGLUCOSAMINYLTRANSFERASE-LIKE PROTEIN 1"/>
    <property type="match status" value="1"/>
</dbReference>
<dbReference type="GO" id="GO:0016758">
    <property type="term" value="F:hexosyltransferase activity"/>
    <property type="evidence" value="ECO:0007669"/>
    <property type="project" value="UniProtKB-ARBA"/>
</dbReference>
<dbReference type="PANTHER" id="PTHR22916">
    <property type="entry name" value="GLYCOSYLTRANSFERASE"/>
    <property type="match status" value="1"/>
</dbReference>
<feature type="region of interest" description="Disordered" evidence="1">
    <location>
        <begin position="49"/>
        <end position="122"/>
    </location>
</feature>
<dbReference type="SUPFAM" id="SSF53448">
    <property type="entry name" value="Nucleotide-diphospho-sugar transferases"/>
    <property type="match status" value="1"/>
</dbReference>
<organism evidence="4 5">
    <name type="scientific">Cymbomonas tetramitiformis</name>
    <dbReference type="NCBI Taxonomy" id="36881"/>
    <lineage>
        <taxon>Eukaryota</taxon>
        <taxon>Viridiplantae</taxon>
        <taxon>Chlorophyta</taxon>
        <taxon>Pyramimonadophyceae</taxon>
        <taxon>Pyramimonadales</taxon>
        <taxon>Pyramimonadaceae</taxon>
        <taxon>Cymbomonas</taxon>
    </lineage>
</organism>
<dbReference type="Gene3D" id="3.90.550.10">
    <property type="entry name" value="Spore Coat Polysaccharide Biosynthesis Protein SpsA, Chain A"/>
    <property type="match status" value="1"/>
</dbReference>
<dbReference type="InterPro" id="IPR001173">
    <property type="entry name" value="Glyco_trans_2-like"/>
</dbReference>
<dbReference type="CDD" id="cd00761">
    <property type="entry name" value="Glyco_tranf_GTA_type"/>
    <property type="match status" value="1"/>
</dbReference>
<keyword evidence="2" id="KW-0812">Transmembrane</keyword>
<feature type="region of interest" description="Disordered" evidence="1">
    <location>
        <begin position="508"/>
        <end position="527"/>
    </location>
</feature>
<proteinExistence type="predicted"/>
<dbReference type="EMBL" id="LGRX02035731">
    <property type="protein sequence ID" value="KAK3233385.1"/>
    <property type="molecule type" value="Genomic_DNA"/>
</dbReference>
<feature type="compositionally biased region" description="Basic residues" evidence="1">
    <location>
        <begin position="66"/>
        <end position="75"/>
    </location>
</feature>
<evidence type="ECO:0000259" key="3">
    <source>
        <dbReference type="Pfam" id="PF00535"/>
    </source>
</evidence>
<dbReference type="Pfam" id="PF00535">
    <property type="entry name" value="Glycos_transf_2"/>
    <property type="match status" value="1"/>
</dbReference>
<feature type="domain" description="Glycosyltransferase 2-like" evidence="3">
    <location>
        <begin position="299"/>
        <end position="408"/>
    </location>
</feature>
<evidence type="ECO:0000313" key="4">
    <source>
        <dbReference type="EMBL" id="KAK3233385.1"/>
    </source>
</evidence>
<name>A0AAE0BCC8_9CHLO</name>
<dbReference type="Proteomes" id="UP001190700">
    <property type="component" value="Unassembled WGS sequence"/>
</dbReference>
<accession>A0AAE0BCC8</accession>
<protein>
    <recommendedName>
        <fullName evidence="3">Glycosyltransferase 2-like domain-containing protein</fullName>
    </recommendedName>
</protein>
<feature type="compositionally biased region" description="Low complexity" evidence="1">
    <location>
        <begin position="81"/>
        <end position="113"/>
    </location>
</feature>
<feature type="compositionally biased region" description="Basic and acidic residues" evidence="1">
    <location>
        <begin position="49"/>
        <end position="60"/>
    </location>
</feature>
<evidence type="ECO:0000313" key="5">
    <source>
        <dbReference type="Proteomes" id="UP001190700"/>
    </source>
</evidence>
<evidence type="ECO:0000256" key="1">
    <source>
        <dbReference type="SAM" id="MobiDB-lite"/>
    </source>
</evidence>
<sequence>MAEKRGSWRSVVTSGKRVYLFVLTMLLFLGGICLGQYLSRMYTREPEIESELNSKEDLALDPKYASKQRARRPRGKGPAVPTAKASSSSPRPAATTPTPRPTAAANVRSAAPKKAAKDSSRVESIFDQLESVAPLPAPPSVRLPNDKLVCACGDNSCETYDSPKTSYVLTGFDSPESVQVTLEKITERHGSPGDLPEAIIAGEDMDLDELQAAVRRAFGVGYRGEALERASLIYSSQNILAEELKSAMMRLAAGTDIQLVSATKDTGHELIRSEASPRTAALEMAQHPDYEAEFPFKVSFIIQYFNRTGLVRAISSAIADWGLDAEVLIHDDSRSEHREWREGLGATRHILVHSGNLHEIRGYNRLVRMASAEYIVLLQDDDIPPPVPQFLDQGAELFQTLPRLALIGGMTGQIQGGPNSGRFGKPRGNHVKMIPIKDAKGRPFMFVSWVNMGPFLLRRSVFLHAGAFIPSFSCRGDPGIGFDYEYGIRLWKLGFQTGLTMMNFKMHAGGSRSGGTRSSSGRKQRRDMIEARNTRAINTIYKGFYINHTPEGANKPTSKGYRLPLRQICPAARLPSSANAQRWPRVGDMKLPTRNTQDADPGLERLDETEASNGTGMGTR</sequence>
<keyword evidence="2" id="KW-1133">Transmembrane helix</keyword>
<feature type="region of interest" description="Disordered" evidence="1">
    <location>
        <begin position="576"/>
        <end position="620"/>
    </location>
</feature>
<reference evidence="4 5" key="1">
    <citation type="journal article" date="2015" name="Genome Biol. Evol.">
        <title>Comparative Genomics of a Bacterivorous Green Alga Reveals Evolutionary Causalities and Consequences of Phago-Mixotrophic Mode of Nutrition.</title>
        <authorList>
            <person name="Burns J.A."/>
            <person name="Paasch A."/>
            <person name="Narechania A."/>
            <person name="Kim E."/>
        </authorList>
    </citation>
    <scope>NUCLEOTIDE SEQUENCE [LARGE SCALE GENOMIC DNA]</scope>
    <source>
        <strain evidence="4 5">PLY_AMNH</strain>
    </source>
</reference>
<feature type="transmembrane region" description="Helical" evidence="2">
    <location>
        <begin position="18"/>
        <end position="38"/>
    </location>
</feature>
<dbReference type="AlphaFoldDB" id="A0AAE0BCC8"/>
<keyword evidence="5" id="KW-1185">Reference proteome</keyword>